<gene>
    <name evidence="4" type="ORF">MMF98_08930</name>
</gene>
<dbReference type="Gene3D" id="3.20.20.370">
    <property type="entry name" value="Glycoside hydrolase/deacetylase"/>
    <property type="match status" value="1"/>
</dbReference>
<proteinExistence type="predicted"/>
<evidence type="ECO:0000256" key="2">
    <source>
        <dbReference type="ARBA" id="ARBA00022729"/>
    </source>
</evidence>
<dbReference type="PANTHER" id="PTHR34216:SF3">
    <property type="entry name" value="POLY-BETA-1,6-N-ACETYL-D-GLUCOSAMINE N-DEACETYLASE"/>
    <property type="match status" value="1"/>
</dbReference>
<comment type="subcellular location">
    <subcellularLocation>
        <location evidence="1">Secreted</location>
    </subcellularLocation>
</comment>
<dbReference type="RefSeq" id="WP_243305925.1">
    <property type="nucleotide sequence ID" value="NZ_JALGBI010000001.1"/>
</dbReference>
<dbReference type="CDD" id="cd10918">
    <property type="entry name" value="CE4_NodB_like_5s_6s"/>
    <property type="match status" value="1"/>
</dbReference>
<comment type="caution">
    <text evidence="4">The sequence shown here is derived from an EMBL/GenBank/DDBJ whole genome shotgun (WGS) entry which is preliminary data.</text>
</comment>
<keyword evidence="2" id="KW-0732">Signal</keyword>
<feature type="domain" description="NodB homology" evidence="3">
    <location>
        <begin position="65"/>
        <end position="244"/>
    </location>
</feature>
<reference evidence="4" key="1">
    <citation type="submission" date="2022-03" db="EMBL/GenBank/DDBJ databases">
        <authorList>
            <person name="Woo C.Y."/>
        </authorList>
    </citation>
    <scope>NUCLEOTIDE SEQUENCE</scope>
    <source>
        <strain evidence="4">CYS-02</strain>
    </source>
</reference>
<dbReference type="GO" id="GO:0005576">
    <property type="term" value="C:extracellular region"/>
    <property type="evidence" value="ECO:0007669"/>
    <property type="project" value="UniProtKB-SubCell"/>
</dbReference>
<dbReference type="InterPro" id="IPR011330">
    <property type="entry name" value="Glyco_hydro/deAcase_b/a-brl"/>
</dbReference>
<evidence type="ECO:0000256" key="1">
    <source>
        <dbReference type="ARBA" id="ARBA00004613"/>
    </source>
</evidence>
<protein>
    <submittedName>
        <fullName evidence="4">Polysaccharide deacetylase family protein</fullName>
    </submittedName>
</protein>
<sequence length="244" mass="26638">MTRPPIPILTYHQVDAPPPQGTPYRSLVVAPAAFARQMGLLKALGYQGLSMSALEPYLRGEKAGRVVGITLDDGYVNNLTHALPALRRHGFSSTCYMVSGQLGGSNVWDADKGVPASPLMDAAQLRAWVAGGQEVGAHTRHHVDLSALDETHAREEIEGSRRDLEAVLDAPVRQFCYPYGHYGAQHAAMARAAGYACATTTQRGRAMTSDDLFELPRVPVLLSTAWPVFWLKLATAYEDRRRGR</sequence>
<dbReference type="PANTHER" id="PTHR34216">
    <property type="match status" value="1"/>
</dbReference>
<dbReference type="InterPro" id="IPR002509">
    <property type="entry name" value="NODB_dom"/>
</dbReference>
<dbReference type="Proteomes" id="UP001139447">
    <property type="component" value="Unassembled WGS sequence"/>
</dbReference>
<dbReference type="InterPro" id="IPR051398">
    <property type="entry name" value="Polysacch_Deacetylase"/>
</dbReference>
<dbReference type="GO" id="GO:0005975">
    <property type="term" value="P:carbohydrate metabolic process"/>
    <property type="evidence" value="ECO:0007669"/>
    <property type="project" value="InterPro"/>
</dbReference>
<accession>A0A9X1VU18</accession>
<evidence type="ECO:0000313" key="5">
    <source>
        <dbReference type="Proteomes" id="UP001139447"/>
    </source>
</evidence>
<dbReference type="EMBL" id="JALGBI010000001">
    <property type="protein sequence ID" value="MCJ0763332.1"/>
    <property type="molecule type" value="Genomic_DNA"/>
</dbReference>
<organism evidence="4 5">
    <name type="scientific">Variovorax terrae</name>
    <dbReference type="NCBI Taxonomy" id="2923278"/>
    <lineage>
        <taxon>Bacteria</taxon>
        <taxon>Pseudomonadati</taxon>
        <taxon>Pseudomonadota</taxon>
        <taxon>Betaproteobacteria</taxon>
        <taxon>Burkholderiales</taxon>
        <taxon>Comamonadaceae</taxon>
        <taxon>Variovorax</taxon>
    </lineage>
</organism>
<evidence type="ECO:0000313" key="4">
    <source>
        <dbReference type="EMBL" id="MCJ0763332.1"/>
    </source>
</evidence>
<name>A0A9X1VU18_9BURK</name>
<evidence type="ECO:0000259" key="3">
    <source>
        <dbReference type="PROSITE" id="PS51677"/>
    </source>
</evidence>
<keyword evidence="5" id="KW-1185">Reference proteome</keyword>
<dbReference type="AlphaFoldDB" id="A0A9X1VU18"/>
<dbReference type="SUPFAM" id="SSF88713">
    <property type="entry name" value="Glycoside hydrolase/deacetylase"/>
    <property type="match status" value="1"/>
</dbReference>
<dbReference type="GO" id="GO:0016810">
    <property type="term" value="F:hydrolase activity, acting on carbon-nitrogen (but not peptide) bonds"/>
    <property type="evidence" value="ECO:0007669"/>
    <property type="project" value="InterPro"/>
</dbReference>
<dbReference type="PROSITE" id="PS51677">
    <property type="entry name" value="NODB"/>
    <property type="match status" value="1"/>
</dbReference>
<dbReference type="Pfam" id="PF01522">
    <property type="entry name" value="Polysacc_deac_1"/>
    <property type="match status" value="1"/>
</dbReference>